<protein>
    <submittedName>
        <fullName evidence="1">Uncharacterized protein</fullName>
    </submittedName>
</protein>
<gene>
    <name evidence="1" type="ORF">SAMN04244559_03348</name>
</gene>
<keyword evidence="2" id="KW-1185">Reference proteome</keyword>
<organism evidence="1 2">
    <name type="scientific">Magnetospirillum fulvum</name>
    <name type="common">Rhodospirillum fulvum</name>
    <dbReference type="NCBI Taxonomy" id="1082"/>
    <lineage>
        <taxon>Bacteria</taxon>
        <taxon>Pseudomonadati</taxon>
        <taxon>Pseudomonadota</taxon>
        <taxon>Alphaproteobacteria</taxon>
        <taxon>Rhodospirillales</taxon>
        <taxon>Rhodospirillaceae</taxon>
        <taxon>Magnetospirillum</taxon>
    </lineage>
</organism>
<name>A0A1H6K453_MAGFU</name>
<sequence>MKTGRDIAKQANRMGLGNLLTSEVMTYAVIEVMAVKQGLPPHDNEFDWRNTALPPSISPETIIAAVQQAHRAVPWENRDGDLVAEMSVIRQVAADSGRVAAAMI</sequence>
<evidence type="ECO:0000313" key="1">
    <source>
        <dbReference type="EMBL" id="SEH66311.1"/>
    </source>
</evidence>
<evidence type="ECO:0000313" key="2">
    <source>
        <dbReference type="Proteomes" id="UP000182983"/>
    </source>
</evidence>
<accession>A0A1H6K453</accession>
<proteinExistence type="predicted"/>
<dbReference type="EMBL" id="FNWO01000023">
    <property type="protein sequence ID" value="SEH66311.1"/>
    <property type="molecule type" value="Genomic_DNA"/>
</dbReference>
<dbReference type="RefSeq" id="WP_139305647.1">
    <property type="nucleotide sequence ID" value="NZ_FNWO01000023.1"/>
</dbReference>
<reference evidence="2" key="1">
    <citation type="submission" date="2016-10" db="EMBL/GenBank/DDBJ databases">
        <authorList>
            <person name="Varghese N."/>
            <person name="Submissions S."/>
        </authorList>
    </citation>
    <scope>NUCLEOTIDE SEQUENCE [LARGE SCALE GENOMIC DNA]</scope>
    <source>
        <strain evidence="2">DSM 13234</strain>
    </source>
</reference>
<dbReference type="AlphaFoldDB" id="A0A1H6K453"/>
<dbReference type="Proteomes" id="UP000182983">
    <property type="component" value="Unassembled WGS sequence"/>
</dbReference>